<reference evidence="1 2" key="1">
    <citation type="submission" date="2019-03" db="EMBL/GenBank/DDBJ databases">
        <title>Genomic Encyclopedia of Type Strains, Phase IV (KMG-IV): sequencing the most valuable type-strain genomes for metagenomic binning, comparative biology and taxonomic classification.</title>
        <authorList>
            <person name="Goeker M."/>
        </authorList>
    </citation>
    <scope>NUCLEOTIDE SEQUENCE [LARGE SCALE GENOMIC DNA]</scope>
    <source>
        <strain evidence="1 2">DSM 100556</strain>
    </source>
</reference>
<sequence>MPFIDRLRSVQNKTDKSITQTDLIFKEMLLRSGQDSTPPSVQYEHLYDILNARNSITDEIASAGLKEDVSLIGSLTEKICEIGIKAVCDETRYSQLPKNWKWLGDFAVTGLPFNLYISVKSYYAKERLIVSGTGQMAAPVVGFGLFKDIAEWNPSRVSQYKHRGFVAIYIPHDIYDALSSKTGKGHPVTNVKNIYDKPFLRDIANFSKDLKKVVKTDNILLKIENL</sequence>
<name>A0A4V2QCJ7_9FIRM</name>
<accession>A0A4V2QCJ7</accession>
<dbReference type="Proteomes" id="UP000295718">
    <property type="component" value="Unassembled WGS sequence"/>
</dbReference>
<evidence type="ECO:0000313" key="1">
    <source>
        <dbReference type="EMBL" id="TCL60537.1"/>
    </source>
</evidence>
<organism evidence="1 2">
    <name type="scientific">Kineothrix alysoides</name>
    <dbReference type="NCBI Taxonomy" id="1469948"/>
    <lineage>
        <taxon>Bacteria</taxon>
        <taxon>Bacillati</taxon>
        <taxon>Bacillota</taxon>
        <taxon>Clostridia</taxon>
        <taxon>Lachnospirales</taxon>
        <taxon>Lachnospiraceae</taxon>
        <taxon>Kineothrix</taxon>
    </lineage>
</organism>
<comment type="caution">
    <text evidence="1">The sequence shown here is derived from an EMBL/GenBank/DDBJ whole genome shotgun (WGS) entry which is preliminary data.</text>
</comment>
<proteinExistence type="predicted"/>
<protein>
    <submittedName>
        <fullName evidence="1">Uncharacterized protein</fullName>
    </submittedName>
</protein>
<gene>
    <name evidence="1" type="ORF">EDD76_102235</name>
</gene>
<evidence type="ECO:0000313" key="2">
    <source>
        <dbReference type="Proteomes" id="UP000295718"/>
    </source>
</evidence>
<dbReference type="EMBL" id="SLUO01000002">
    <property type="protein sequence ID" value="TCL60537.1"/>
    <property type="molecule type" value="Genomic_DNA"/>
</dbReference>
<dbReference type="AlphaFoldDB" id="A0A4V2QCJ7"/>
<keyword evidence="2" id="KW-1185">Reference proteome</keyword>
<dbReference type="RefSeq" id="WP_031389050.1">
    <property type="nucleotide sequence ID" value="NZ_JPNB01000001.1"/>
</dbReference>
<dbReference type="OrthoDB" id="8452831at2"/>